<accession>A0AAW0Y7H4</accession>
<dbReference type="Pfam" id="PF03765">
    <property type="entry name" value="CRAL_TRIO_N"/>
    <property type="match status" value="1"/>
</dbReference>
<dbReference type="PROSITE" id="PS50191">
    <property type="entry name" value="CRAL_TRIO"/>
    <property type="match status" value="1"/>
</dbReference>
<dbReference type="Gene3D" id="3.40.525.10">
    <property type="entry name" value="CRAL-TRIO lipid binding domain"/>
    <property type="match status" value="1"/>
</dbReference>
<evidence type="ECO:0000259" key="2">
    <source>
        <dbReference type="PROSITE" id="PS50191"/>
    </source>
</evidence>
<feature type="compositionally biased region" description="Polar residues" evidence="1">
    <location>
        <begin position="374"/>
        <end position="386"/>
    </location>
</feature>
<dbReference type="Gene3D" id="1.20.5.1200">
    <property type="entry name" value="Alpha-tocopherol transfer"/>
    <property type="match status" value="1"/>
</dbReference>
<name>A0AAW0Y7H4_CHEQU</name>
<protein>
    <recommendedName>
        <fullName evidence="2">CRAL-TRIO domain-containing protein</fullName>
    </recommendedName>
</protein>
<dbReference type="InterPro" id="IPR011074">
    <property type="entry name" value="CRAL/TRIO_N_dom"/>
</dbReference>
<dbReference type="InterPro" id="IPR036865">
    <property type="entry name" value="CRAL-TRIO_dom_sf"/>
</dbReference>
<dbReference type="PANTHER" id="PTHR10174">
    <property type="entry name" value="ALPHA-TOCOPHEROL TRANSFER PROTEIN-RELATED"/>
    <property type="match status" value="1"/>
</dbReference>
<dbReference type="GO" id="GO:1902936">
    <property type="term" value="F:phosphatidylinositol bisphosphate binding"/>
    <property type="evidence" value="ECO:0007669"/>
    <property type="project" value="TreeGrafter"/>
</dbReference>
<dbReference type="GO" id="GO:0016020">
    <property type="term" value="C:membrane"/>
    <property type="evidence" value="ECO:0007669"/>
    <property type="project" value="TreeGrafter"/>
</dbReference>
<dbReference type="Pfam" id="PF00650">
    <property type="entry name" value="CRAL_TRIO"/>
    <property type="match status" value="1"/>
</dbReference>
<reference evidence="3" key="2">
    <citation type="submission" date="2024-01" db="EMBL/GenBank/DDBJ databases">
        <authorList>
            <person name="He J."/>
            <person name="Wang M."/>
            <person name="Zheng J."/>
            <person name="Liu Z."/>
        </authorList>
    </citation>
    <scope>NUCLEOTIDE SEQUENCE</scope>
    <source>
        <strain evidence="3">ZL_2023a</strain>
        <tissue evidence="3">Muscle</tissue>
    </source>
</reference>
<organism evidence="3 4">
    <name type="scientific">Cherax quadricarinatus</name>
    <name type="common">Australian red claw crayfish</name>
    <dbReference type="NCBI Taxonomy" id="27406"/>
    <lineage>
        <taxon>Eukaryota</taxon>
        <taxon>Metazoa</taxon>
        <taxon>Ecdysozoa</taxon>
        <taxon>Arthropoda</taxon>
        <taxon>Crustacea</taxon>
        <taxon>Multicrustacea</taxon>
        <taxon>Malacostraca</taxon>
        <taxon>Eumalacostraca</taxon>
        <taxon>Eucarida</taxon>
        <taxon>Decapoda</taxon>
        <taxon>Pleocyemata</taxon>
        <taxon>Astacidea</taxon>
        <taxon>Parastacoidea</taxon>
        <taxon>Parastacidae</taxon>
        <taxon>Cherax</taxon>
    </lineage>
</organism>
<evidence type="ECO:0000313" key="4">
    <source>
        <dbReference type="Proteomes" id="UP001445076"/>
    </source>
</evidence>
<dbReference type="AlphaFoldDB" id="A0AAW0Y7H4"/>
<proteinExistence type="predicted"/>
<dbReference type="InterPro" id="IPR036273">
    <property type="entry name" value="CRAL/TRIO_N_dom_sf"/>
</dbReference>
<evidence type="ECO:0000313" key="3">
    <source>
        <dbReference type="EMBL" id="KAK8747978.1"/>
    </source>
</evidence>
<comment type="caution">
    <text evidence="3">The sequence shown here is derived from an EMBL/GenBank/DDBJ whole genome shotgun (WGS) entry which is preliminary data.</text>
</comment>
<feature type="compositionally biased region" description="Polar residues" evidence="1">
    <location>
        <begin position="300"/>
        <end position="327"/>
    </location>
</feature>
<dbReference type="PRINTS" id="PR00180">
    <property type="entry name" value="CRETINALDHBP"/>
</dbReference>
<feature type="compositionally biased region" description="Low complexity" evidence="1">
    <location>
        <begin position="328"/>
        <end position="343"/>
    </location>
</feature>
<dbReference type="PANTHER" id="PTHR10174:SF231">
    <property type="entry name" value="CLAVESIN-2-LIKE PROTEIN"/>
    <property type="match status" value="1"/>
</dbReference>
<keyword evidence="4" id="KW-1185">Reference proteome</keyword>
<dbReference type="Gene3D" id="1.10.8.20">
    <property type="entry name" value="N-terminal domain of phosphatidylinositol transfer protein sec14p"/>
    <property type="match status" value="1"/>
</dbReference>
<evidence type="ECO:0000256" key="1">
    <source>
        <dbReference type="SAM" id="MobiDB-lite"/>
    </source>
</evidence>
<reference evidence="3 4" key="1">
    <citation type="journal article" date="2024" name="BMC Genomics">
        <title>Genome assembly of redclaw crayfish (Cherax quadricarinatus) provides insights into its immune adaptation and hypoxia tolerance.</title>
        <authorList>
            <person name="Liu Z."/>
            <person name="Zheng J."/>
            <person name="Li H."/>
            <person name="Fang K."/>
            <person name="Wang S."/>
            <person name="He J."/>
            <person name="Zhou D."/>
            <person name="Weng S."/>
            <person name="Chi M."/>
            <person name="Gu Z."/>
            <person name="He J."/>
            <person name="Li F."/>
            <person name="Wang M."/>
        </authorList>
    </citation>
    <scope>NUCLEOTIDE SEQUENCE [LARGE SCALE GENOMIC DNA]</scope>
    <source>
        <strain evidence="3">ZL_2023a</strain>
    </source>
</reference>
<dbReference type="InterPro" id="IPR001251">
    <property type="entry name" value="CRAL-TRIO_dom"/>
</dbReference>
<dbReference type="SUPFAM" id="SSF46938">
    <property type="entry name" value="CRAL/TRIO N-terminal domain"/>
    <property type="match status" value="1"/>
</dbReference>
<dbReference type="CDD" id="cd00170">
    <property type="entry name" value="SEC14"/>
    <property type="match status" value="1"/>
</dbReference>
<sequence>MDVCELNPPWTQHMTSSYTCEELSLENRSRENVTPLPDKTHAIQQLHALLPTRPDVAFLRTDHPFLLRFLRAKKFRVGDAFILLCHYFEYRQRHRELFRGLNVGGGVGDSGSGETGIQSALLDGLPGVLAERDPCGRPIIVLLASNWDHSRYDVRTVYQAVLLTLERLVEDEAVQAAGVVAILDWSNFPARLTTSLTPKLLRLMLDGLQDAFPLRLGALHMVNQPWYVEAALGLARPFLKDKLRSRIHAHGNNLATLHNQVPPRLLPAELGGEGGEYHAHTWAATMLNYIPKQTQQTDDSAVHNSSCTKPTKVQTSIDKSVSLSSLKSPNETSSLNESTTTANTTITASQSTPLVNKMTTTTRTSASFASMLFGNSDSDNTTNGNISEGEDVALKAH</sequence>
<dbReference type="SUPFAM" id="SSF52087">
    <property type="entry name" value="CRAL/TRIO domain"/>
    <property type="match status" value="1"/>
</dbReference>
<gene>
    <name evidence="3" type="ORF">OTU49_016250</name>
</gene>
<feature type="region of interest" description="Disordered" evidence="1">
    <location>
        <begin position="300"/>
        <end position="343"/>
    </location>
</feature>
<feature type="region of interest" description="Disordered" evidence="1">
    <location>
        <begin position="374"/>
        <end position="397"/>
    </location>
</feature>
<dbReference type="SMART" id="SM00516">
    <property type="entry name" value="SEC14"/>
    <property type="match status" value="1"/>
</dbReference>
<dbReference type="Proteomes" id="UP001445076">
    <property type="component" value="Unassembled WGS sequence"/>
</dbReference>
<dbReference type="EMBL" id="JARKIK010000013">
    <property type="protein sequence ID" value="KAK8747976.1"/>
    <property type="molecule type" value="Genomic_DNA"/>
</dbReference>
<dbReference type="EMBL" id="JARKIK010000013">
    <property type="protein sequence ID" value="KAK8747977.1"/>
    <property type="molecule type" value="Genomic_DNA"/>
</dbReference>
<dbReference type="SMART" id="SM01100">
    <property type="entry name" value="CRAL_TRIO_N"/>
    <property type="match status" value="1"/>
</dbReference>
<dbReference type="EMBL" id="JARKIK010000013">
    <property type="protein sequence ID" value="KAK8747978.1"/>
    <property type="molecule type" value="Genomic_DNA"/>
</dbReference>
<feature type="domain" description="CRAL-TRIO" evidence="2">
    <location>
        <begin position="117"/>
        <end position="278"/>
    </location>
</feature>